<dbReference type="FunFam" id="3.40.50.12780:FF:000044">
    <property type="entry name" value="Short-chain-fatty-acid--CoA ligase"/>
    <property type="match status" value="1"/>
</dbReference>
<dbReference type="RefSeq" id="WP_001370575.1">
    <property type="nucleotide sequence ID" value="NZ_BDJO01000004.1"/>
</dbReference>
<dbReference type="EMBL" id="CP051631">
    <property type="protein sequence ID" value="QJE08357.1"/>
    <property type="molecule type" value="Genomic_DNA"/>
</dbReference>
<dbReference type="PROSITE" id="PS00455">
    <property type="entry name" value="AMP_BINDING"/>
    <property type="match status" value="1"/>
</dbReference>
<dbReference type="AlphaFoldDB" id="A0AAP9SL26"/>
<sequence length="548" mass="60767">MKVTLTFNEQRRAAYRQQGLWGDASLADYWQQTARAMPDKIAVVDNHGASYTYSALDHAASCLANWMLAKGIESGDRIAFQLPGWCEFTVIYLACLKIGAVSVPLLPSWREAELVWVLNKCQAKMFFAPTLFKQTRPVDLILPLQNQLPQLQQIVGVDKLAPATSSLSLSQIIADNTSLTTAITTHGDELAAVLFTSGTEGLPKGVMLTHNNILASERAYCARLNLTWQDVFMMPAPLGHATGFLHGVTAPFLIGARSVLLDIFTPDACLALLEQQRCTCMLGATPFVYDLLNLLEKQPADLSALRFFLCGGTTIPKKVARECQQRGIKLLSVYGSTESSPHAVVNLDDPLSRFMHTDGYAAAGVEIKVVDDARKTLPPGCEGEEASRGPNVFMGYFDEPELTARALDEEGWYYSGDLCRMDEAGYIKITGRKKDIIVRGGENISSREVEDILLQHPKIHDACVVAMPDERLGERSCAYVVLKAPHHSLSLEEVVAFFSRKRVAKYKYPEHIVVIEKLPRTASGKIQKFLLRKDIMRRLTQDVCEEIE</sequence>
<dbReference type="Gene3D" id="3.30.300.30">
    <property type="match status" value="1"/>
</dbReference>
<reference evidence="5 6" key="1">
    <citation type="submission" date="2020-04" db="EMBL/GenBank/DDBJ databases">
        <title>Closed genome of O121:H19 shiga- toxin Escherichia coli isolated from flour in USA, 2016.</title>
        <authorList>
            <person name="Haendiges J."/>
            <person name="Jinneman K.C."/>
            <person name="Gonzalez-Escalona N."/>
        </authorList>
    </citation>
    <scope>NUCLEOTIDE SEQUENCE [LARGE SCALE GENOMIC DNA]</scope>
    <source>
        <strain evidence="5 6">FDA858783-1-52</strain>
    </source>
</reference>
<dbReference type="Proteomes" id="UP000502462">
    <property type="component" value="Chromosome"/>
</dbReference>
<comment type="similarity">
    <text evidence="1">Belongs to the ATP-dependent AMP-binding enzyme family.</text>
</comment>
<evidence type="ECO:0000256" key="1">
    <source>
        <dbReference type="ARBA" id="ARBA00006432"/>
    </source>
</evidence>
<dbReference type="InterPro" id="IPR025110">
    <property type="entry name" value="AMP-bd_C"/>
</dbReference>
<organism evidence="5 6">
    <name type="scientific">Escherichia coli O121</name>
    <dbReference type="NCBI Taxonomy" id="1055537"/>
    <lineage>
        <taxon>Bacteria</taxon>
        <taxon>Pseudomonadati</taxon>
        <taxon>Pseudomonadota</taxon>
        <taxon>Gammaproteobacteria</taxon>
        <taxon>Enterobacterales</taxon>
        <taxon>Enterobacteriaceae</taxon>
        <taxon>Escherichia</taxon>
    </lineage>
</organism>
<dbReference type="InterPro" id="IPR020845">
    <property type="entry name" value="AMP-binding_CS"/>
</dbReference>
<dbReference type="FunFam" id="3.30.300.30:FF:000026">
    <property type="entry name" value="Short-chain-fatty-acid--CoA ligase"/>
    <property type="match status" value="1"/>
</dbReference>
<dbReference type="InterPro" id="IPR042099">
    <property type="entry name" value="ANL_N_sf"/>
</dbReference>
<feature type="domain" description="AMP-dependent synthetase/ligase" evidence="3">
    <location>
        <begin position="31"/>
        <end position="397"/>
    </location>
</feature>
<keyword evidence="2 5" id="KW-0436">Ligase</keyword>
<dbReference type="Gene3D" id="3.40.50.12780">
    <property type="entry name" value="N-terminal domain of ligase-like"/>
    <property type="match status" value="1"/>
</dbReference>
<evidence type="ECO:0000313" key="5">
    <source>
        <dbReference type="EMBL" id="QJE08357.1"/>
    </source>
</evidence>
<name>A0AAP9SL26_ECOLX</name>
<dbReference type="SUPFAM" id="SSF56801">
    <property type="entry name" value="Acetyl-CoA synthetase-like"/>
    <property type="match status" value="1"/>
</dbReference>
<accession>A0AAP9SL26</accession>
<dbReference type="NCBIfam" id="NF004758">
    <property type="entry name" value="PRK06087.1"/>
    <property type="match status" value="1"/>
</dbReference>
<evidence type="ECO:0000313" key="6">
    <source>
        <dbReference type="Proteomes" id="UP000502462"/>
    </source>
</evidence>
<evidence type="ECO:0000259" key="3">
    <source>
        <dbReference type="Pfam" id="PF00501"/>
    </source>
</evidence>
<evidence type="ECO:0000256" key="2">
    <source>
        <dbReference type="ARBA" id="ARBA00022598"/>
    </source>
</evidence>
<dbReference type="PANTHER" id="PTHR43201">
    <property type="entry name" value="ACYL-COA SYNTHETASE"/>
    <property type="match status" value="1"/>
</dbReference>
<gene>
    <name evidence="5" type="primary">fadK</name>
    <name evidence="5" type="ORF">A9225_25660</name>
</gene>
<dbReference type="GO" id="GO:0031956">
    <property type="term" value="F:medium-chain fatty acid-CoA ligase activity"/>
    <property type="evidence" value="ECO:0007669"/>
    <property type="project" value="TreeGrafter"/>
</dbReference>
<dbReference type="Pfam" id="PF13193">
    <property type="entry name" value="AMP-binding_C"/>
    <property type="match status" value="1"/>
</dbReference>
<feature type="domain" description="AMP-binding enzyme C-terminal" evidence="4">
    <location>
        <begin position="448"/>
        <end position="525"/>
    </location>
</feature>
<evidence type="ECO:0000259" key="4">
    <source>
        <dbReference type="Pfam" id="PF13193"/>
    </source>
</evidence>
<dbReference type="InterPro" id="IPR045851">
    <property type="entry name" value="AMP-bd_C_sf"/>
</dbReference>
<dbReference type="PANTHER" id="PTHR43201:SF5">
    <property type="entry name" value="MEDIUM-CHAIN ACYL-COA LIGASE ACSF2, MITOCHONDRIAL"/>
    <property type="match status" value="1"/>
</dbReference>
<dbReference type="Pfam" id="PF00501">
    <property type="entry name" value="AMP-binding"/>
    <property type="match status" value="1"/>
</dbReference>
<dbReference type="InterPro" id="IPR000873">
    <property type="entry name" value="AMP-dep_synth/lig_dom"/>
</dbReference>
<dbReference type="CDD" id="cd05903">
    <property type="entry name" value="CHC_CoA_lg"/>
    <property type="match status" value="1"/>
</dbReference>
<dbReference type="GO" id="GO:0006631">
    <property type="term" value="P:fatty acid metabolic process"/>
    <property type="evidence" value="ECO:0007669"/>
    <property type="project" value="TreeGrafter"/>
</dbReference>
<proteinExistence type="inferred from homology"/>
<protein>
    <submittedName>
        <fullName evidence="5">Medium-chain fatty-acid--CoA ligase</fullName>
    </submittedName>
</protein>